<dbReference type="Gene3D" id="2.40.128.130">
    <property type="entry name" value="Autotransporter beta-domain"/>
    <property type="match status" value="1"/>
</dbReference>
<dbReference type="InterPro" id="IPR036709">
    <property type="entry name" value="Autotransporte_beta_dom_sf"/>
</dbReference>
<evidence type="ECO:0000259" key="2">
    <source>
        <dbReference type="PROSITE" id="PS51208"/>
    </source>
</evidence>
<dbReference type="SMART" id="SM00869">
    <property type="entry name" value="Autotransporter"/>
    <property type="match status" value="1"/>
</dbReference>
<dbReference type="InterPro" id="IPR011050">
    <property type="entry name" value="Pectin_lyase_fold/virulence"/>
</dbReference>
<gene>
    <name evidence="3" type="ORF">DEF21_10435</name>
    <name evidence="4" type="ORF">DHR80_22595</name>
</gene>
<dbReference type="Proteomes" id="UP000264753">
    <property type="component" value="Unassembled WGS sequence"/>
</dbReference>
<reference evidence="5 6" key="1">
    <citation type="journal article" date="2018" name="Nat. Biotechnol.">
        <title>A standardized bacterial taxonomy based on genome phylogeny substantially revises the tree of life.</title>
        <authorList>
            <person name="Parks D.H."/>
            <person name="Chuvochina M."/>
            <person name="Waite D.W."/>
            <person name="Rinke C."/>
            <person name="Skarshewski A."/>
            <person name="Chaumeil P.A."/>
            <person name="Hugenholtz P."/>
        </authorList>
    </citation>
    <scope>NUCLEOTIDE SEQUENCE [LARGE SCALE GENOMIC DNA]</scope>
    <source>
        <strain evidence="3">UBA8707</strain>
        <strain evidence="4">UBA9881</strain>
    </source>
</reference>
<evidence type="ECO:0000313" key="4">
    <source>
        <dbReference type="EMBL" id="HCW69943.1"/>
    </source>
</evidence>
<dbReference type="EMBL" id="DPOP01000170">
    <property type="protein sequence ID" value="HCW69943.1"/>
    <property type="molecule type" value="Genomic_DNA"/>
</dbReference>
<organism evidence="3 6">
    <name type="scientific">Thalassospira lucentensis</name>
    <dbReference type="NCBI Taxonomy" id="168935"/>
    <lineage>
        <taxon>Bacteria</taxon>
        <taxon>Pseudomonadati</taxon>
        <taxon>Pseudomonadota</taxon>
        <taxon>Alphaproteobacteria</taxon>
        <taxon>Rhodospirillales</taxon>
        <taxon>Thalassospiraceae</taxon>
        <taxon>Thalassospira</taxon>
    </lineage>
</organism>
<dbReference type="EMBL" id="DOOG01000086">
    <property type="protein sequence ID" value="HBU98303.1"/>
    <property type="molecule type" value="Genomic_DNA"/>
</dbReference>
<dbReference type="InterPro" id="IPR013425">
    <property type="entry name" value="Autotrns_rpt"/>
</dbReference>
<dbReference type="Pfam" id="PF03797">
    <property type="entry name" value="Autotransporter"/>
    <property type="match status" value="1"/>
</dbReference>
<sequence>MQNLLSSRHFRATLCNTTVLYGMSLVGGLTTLAVPHVTQAQTINVPNGDTHTIPGDYASGSFNGGTIGINSTLNNNGSLTNTGTLLNTGTINNSSTLINDGTINSTGTFTSTGTFDNNNTFNNDGAFYLEGSLTNDSTFNNLDYTQINAGGHLVNNGSLINTHILSINGGQISGDIVNNGTFTITSTSSNTYSGVMTGNGQFNKNGSHTQILTGDSSGFTGSSDVGQGTLQIGNGGTTGALGGNITITSLGTLTFNRSDTLTYGGVISGNGNIVQSGAGTLILAGTNTFSGTTTITNGTLQIGNGGTTGSLTGNIINNASLAFNHSSSMTYAGVISGTGDLARSGAGTLILTGNSTYTGDTTISAGTLQIGNGGTTGSLTGNIINNASLAFNRSNDLTFANAISGTGSLNKLGAGSLTLSGTNTYTGATTVTAGTLSVNGSATSSAFTVQNGGTLGGTGTVGATTVQSGGIHAPGNSIGTQTVNGNYDLSNGGTLVIEVNAAGNADQVIVNGTVNVGGATLRILGLPDNDMSGQNSYTHIIIANDGVDAVVGTFNSINNQLAFYDASVAYNSGTGNDVTLSLTRNDTSFTDHAVTGNQTAVAAVIDKLPGTDGATIRAALQGLTTAEVQRAYEQLSGDVHASTTAVNGQIARQAGGQIGGRLASLNSNSSTAGTLVTASTFSPAALAGFTSAGPAASDHIATDADAPLLALGNEGTSQTGSAIWLQAIGGKGRVDGDDNVDATDYKWTGMIGGYDTHLSDATTIGIYFGYADGNSRQSGRDATLDSANLMAGVYGTHDLGDDWRMFGQAGWTRIGIESERNLDFGGIDRTATADYTDNTFNADIELAKGFDIGRNWRAEPYSGLGVTWNRYGSFDETGADAANISRKADDDLSGTASLGVRFAGMIDTCDGQTIIPQFRLGWDHHLGPVSNSTTLAFGGAPSFTVSGSETDRDRLVGNLGFALADDDGWTLYADYQPSISENNREHAFGAGFRMKF</sequence>
<protein>
    <recommendedName>
        <fullName evidence="2">Autotransporter domain-containing protein</fullName>
    </recommendedName>
</protein>
<proteinExistence type="predicted"/>
<dbReference type="Pfam" id="PF12951">
    <property type="entry name" value="PATR"/>
    <property type="match status" value="4"/>
</dbReference>
<dbReference type="SUPFAM" id="SSF51126">
    <property type="entry name" value="Pectin lyase-like"/>
    <property type="match status" value="1"/>
</dbReference>
<feature type="domain" description="Autotransporter" evidence="2">
    <location>
        <begin position="716"/>
        <end position="996"/>
    </location>
</feature>
<evidence type="ECO:0000256" key="1">
    <source>
        <dbReference type="ARBA" id="ARBA00022729"/>
    </source>
</evidence>
<dbReference type="SUPFAM" id="SSF103515">
    <property type="entry name" value="Autotransporter"/>
    <property type="match status" value="1"/>
</dbReference>
<keyword evidence="1" id="KW-0732">Signal</keyword>
<evidence type="ECO:0000313" key="5">
    <source>
        <dbReference type="Proteomes" id="UP000264179"/>
    </source>
</evidence>
<dbReference type="InterPro" id="IPR005546">
    <property type="entry name" value="Autotransporte_beta"/>
</dbReference>
<comment type="caution">
    <text evidence="3">The sequence shown here is derived from an EMBL/GenBank/DDBJ whole genome shotgun (WGS) entry which is preliminary data.</text>
</comment>
<name>A0A358HT15_9PROT</name>
<evidence type="ECO:0000313" key="6">
    <source>
        <dbReference type="Proteomes" id="UP000264753"/>
    </source>
</evidence>
<dbReference type="Gene3D" id="2.160.20.20">
    <property type="match status" value="3"/>
</dbReference>
<dbReference type="Proteomes" id="UP000264179">
    <property type="component" value="Unassembled WGS sequence"/>
</dbReference>
<dbReference type="InterPro" id="IPR012332">
    <property type="entry name" value="Autotransporter_pectin_lyase_C"/>
</dbReference>
<evidence type="ECO:0000313" key="3">
    <source>
        <dbReference type="EMBL" id="HBU98303.1"/>
    </source>
</evidence>
<dbReference type="AlphaFoldDB" id="A0A358HT15"/>
<dbReference type="NCBIfam" id="TIGR02601">
    <property type="entry name" value="autotrns_rpt"/>
    <property type="match status" value="3"/>
</dbReference>
<accession>A0A358HT15</accession>
<dbReference type="PROSITE" id="PS51208">
    <property type="entry name" value="AUTOTRANSPORTER"/>
    <property type="match status" value="1"/>
</dbReference>